<dbReference type="AlphaFoldDB" id="A0A2T0SCM1"/>
<evidence type="ECO:0000313" key="3">
    <source>
        <dbReference type="Proteomes" id="UP000239209"/>
    </source>
</evidence>
<accession>A0A2T0SCM1</accession>
<comment type="caution">
    <text evidence="2">The sequence shown here is derived from an EMBL/GenBank/DDBJ whole genome shotgun (WGS) entry which is preliminary data.</text>
</comment>
<keyword evidence="3" id="KW-1185">Reference proteome</keyword>
<reference evidence="2 3" key="1">
    <citation type="submission" date="2018-03" db="EMBL/GenBank/DDBJ databases">
        <title>Genomic Encyclopedia of Archaeal and Bacterial Type Strains, Phase II (KMG-II): from individual species to whole genera.</title>
        <authorList>
            <person name="Goeker M."/>
        </authorList>
    </citation>
    <scope>NUCLEOTIDE SEQUENCE [LARGE SCALE GENOMIC DNA]</scope>
    <source>
        <strain evidence="2 3">DSM 45348</strain>
    </source>
</reference>
<sequence length="233" mass="24629">MTAASSIVVSAPAAPGWDPGPRPPRWFAALAALLLAAAGTAFAAYRIDGLIGTPRSVGPGICPALDLGPLTAAIGHAELWDSKDVSEPAVRGVPERRDGYSRAACTFLVKSDKAMPRAIGSLVVEWYDYQLLAEVAYAGAEGGHARSLSSAPFLRRLPGLGDSAFAGLDAEVFQPEEERMRTFLVAVRDGTVLLTVQVTVPEASGDVPWREEQAGEAYAALTRTARTALERVR</sequence>
<protein>
    <recommendedName>
        <fullName evidence="4">DUF3558 domain-containing protein</fullName>
    </recommendedName>
</protein>
<feature type="transmembrane region" description="Helical" evidence="1">
    <location>
        <begin position="26"/>
        <end position="45"/>
    </location>
</feature>
<keyword evidence="1" id="KW-1133">Transmembrane helix</keyword>
<proteinExistence type="predicted"/>
<evidence type="ECO:0000256" key="1">
    <source>
        <dbReference type="SAM" id="Phobius"/>
    </source>
</evidence>
<dbReference type="EMBL" id="PVZG01000003">
    <property type="protein sequence ID" value="PRY31167.1"/>
    <property type="molecule type" value="Genomic_DNA"/>
</dbReference>
<evidence type="ECO:0000313" key="2">
    <source>
        <dbReference type="EMBL" id="PRY31167.1"/>
    </source>
</evidence>
<dbReference type="RefSeq" id="WP_106125687.1">
    <property type="nucleotide sequence ID" value="NZ_PVZG01000003.1"/>
</dbReference>
<keyword evidence="1" id="KW-0812">Transmembrane</keyword>
<evidence type="ECO:0008006" key="4">
    <source>
        <dbReference type="Google" id="ProtNLM"/>
    </source>
</evidence>
<dbReference type="Proteomes" id="UP000239209">
    <property type="component" value="Unassembled WGS sequence"/>
</dbReference>
<name>A0A2T0SCM1_9ACTN</name>
<organism evidence="2 3">
    <name type="scientific">Pseudosporangium ferrugineum</name>
    <dbReference type="NCBI Taxonomy" id="439699"/>
    <lineage>
        <taxon>Bacteria</taxon>
        <taxon>Bacillati</taxon>
        <taxon>Actinomycetota</taxon>
        <taxon>Actinomycetes</taxon>
        <taxon>Micromonosporales</taxon>
        <taxon>Micromonosporaceae</taxon>
        <taxon>Pseudosporangium</taxon>
    </lineage>
</organism>
<gene>
    <name evidence="2" type="ORF">CLV70_10351</name>
</gene>
<keyword evidence="1" id="KW-0472">Membrane</keyword>